<name>A0A8S2VER4_9BILA</name>
<evidence type="ECO:0000313" key="3">
    <source>
        <dbReference type="EMBL" id="CAF4523620.1"/>
    </source>
</evidence>
<evidence type="ECO:0000313" key="2">
    <source>
        <dbReference type="EMBL" id="CAF4392431.1"/>
    </source>
</evidence>
<dbReference type="InterPro" id="IPR036008">
    <property type="entry name" value="Aconitase_4Fe-4S_dom"/>
</dbReference>
<comment type="caution">
    <text evidence="2">The sequence shown here is derived from an EMBL/GenBank/DDBJ whole genome shotgun (WGS) entry which is preliminary data.</text>
</comment>
<evidence type="ECO:0000313" key="4">
    <source>
        <dbReference type="Proteomes" id="UP000681967"/>
    </source>
</evidence>
<dbReference type="AlphaFoldDB" id="A0A8S2VER4"/>
<organism evidence="2 4">
    <name type="scientific">Rotaria magnacalcarata</name>
    <dbReference type="NCBI Taxonomy" id="392030"/>
    <lineage>
        <taxon>Eukaryota</taxon>
        <taxon>Metazoa</taxon>
        <taxon>Spiralia</taxon>
        <taxon>Gnathifera</taxon>
        <taxon>Rotifera</taxon>
        <taxon>Eurotatoria</taxon>
        <taxon>Bdelloidea</taxon>
        <taxon>Philodinida</taxon>
        <taxon>Philodinidae</taxon>
        <taxon>Rotaria</taxon>
    </lineage>
</organism>
<feature type="non-terminal residue" evidence="2">
    <location>
        <position position="62"/>
    </location>
</feature>
<dbReference type="Gene3D" id="3.30.499.10">
    <property type="entry name" value="Aconitase, domain 3"/>
    <property type="match status" value="1"/>
</dbReference>
<feature type="non-terminal residue" evidence="2">
    <location>
        <position position="1"/>
    </location>
</feature>
<accession>A0A8S2VER4</accession>
<dbReference type="EMBL" id="CAJOBJ010086749">
    <property type="protein sequence ID" value="CAF4523620.1"/>
    <property type="molecule type" value="Genomic_DNA"/>
</dbReference>
<dbReference type="Proteomes" id="UP000681720">
    <property type="component" value="Unassembled WGS sequence"/>
</dbReference>
<protein>
    <submittedName>
        <fullName evidence="2">Uncharacterized protein</fullName>
    </submittedName>
</protein>
<gene>
    <name evidence="2" type="ORF">BYL167_LOCUS31201</name>
    <name evidence="3" type="ORF">GIL414_LOCUS35732</name>
</gene>
<dbReference type="InterPro" id="IPR015931">
    <property type="entry name" value="Acnase/IPM_dHydase_lsu_aba_1/3"/>
</dbReference>
<reference evidence="2" key="1">
    <citation type="submission" date="2021-02" db="EMBL/GenBank/DDBJ databases">
        <authorList>
            <person name="Nowell W R."/>
        </authorList>
    </citation>
    <scope>NUCLEOTIDE SEQUENCE</scope>
</reference>
<evidence type="ECO:0000256" key="1">
    <source>
        <dbReference type="ARBA" id="ARBA00023004"/>
    </source>
</evidence>
<dbReference type="SUPFAM" id="SSF53732">
    <property type="entry name" value="Aconitase iron-sulfur domain"/>
    <property type="match status" value="1"/>
</dbReference>
<dbReference type="EMBL" id="CAJOBH010054026">
    <property type="protein sequence ID" value="CAF4392431.1"/>
    <property type="molecule type" value="Genomic_DNA"/>
</dbReference>
<keyword evidence="1" id="KW-0408">Iron</keyword>
<proteinExistence type="predicted"/>
<sequence>SSIAHLCVGQGALLAYFPLDDLCLKHFSRTGRDPSFIDRLRDYLIAAKLFSDDVQHQNIVYT</sequence>
<dbReference type="Proteomes" id="UP000681967">
    <property type="component" value="Unassembled WGS sequence"/>
</dbReference>